<evidence type="ECO:0000313" key="2">
    <source>
        <dbReference type="EMBL" id="NEU05931.1"/>
    </source>
</evidence>
<dbReference type="Pfam" id="PF01520">
    <property type="entry name" value="Amidase_3"/>
    <property type="match status" value="1"/>
</dbReference>
<dbReference type="GO" id="GO:0008745">
    <property type="term" value="F:N-acetylmuramoyl-L-alanine amidase activity"/>
    <property type="evidence" value="ECO:0007669"/>
    <property type="project" value="InterPro"/>
</dbReference>
<feature type="domain" description="MurNAc-LAA" evidence="1">
    <location>
        <begin position="62"/>
        <end position="174"/>
    </location>
</feature>
<dbReference type="SMART" id="SM00646">
    <property type="entry name" value="Ami_3"/>
    <property type="match status" value="1"/>
</dbReference>
<comment type="caution">
    <text evidence="2">The sequence shown here is derived from an EMBL/GenBank/DDBJ whole genome shotgun (WGS) entry which is preliminary data.</text>
</comment>
<name>A0A6M0H7U8_9CLOT</name>
<gene>
    <name evidence="2" type="ORF">G3M99_13930</name>
</gene>
<dbReference type="PANTHER" id="PTHR30404">
    <property type="entry name" value="N-ACETYLMURAMOYL-L-ALANINE AMIDASE"/>
    <property type="match status" value="1"/>
</dbReference>
<dbReference type="Gene3D" id="3.40.50.12090">
    <property type="match status" value="1"/>
</dbReference>
<dbReference type="InterPro" id="IPR002508">
    <property type="entry name" value="MurNAc-LAA_cat"/>
</dbReference>
<dbReference type="EMBL" id="JAAGPU010000029">
    <property type="protein sequence ID" value="NEU05931.1"/>
    <property type="molecule type" value="Genomic_DNA"/>
</dbReference>
<evidence type="ECO:0000313" key="3">
    <source>
        <dbReference type="Proteomes" id="UP000481872"/>
    </source>
</evidence>
<sequence>MKIGGRSGHNPLAPGASGIIDETTEARKIFLYSKKYLEKSHQFIDCYPGNMNDASVELMWGINKANSSNVDFFYSIHLNKAYDSYNGAIGSEIWVYPNCSQATKDKANRILSNFQKLGFINRGIKFSTELAELNSTSMEAMIIECFFCEATKDVELYKKFGEDKLGFAIANGIDPTIQNSTPIPEVNKVKNLIIYNNDIDKRAAEYLADFLLSPVVRESNYNATTMPAEKIFVVGGGVKTKGDIRLEGSDRYETIKAVLKYMNKL</sequence>
<keyword evidence="3" id="KW-1185">Reference proteome</keyword>
<dbReference type="SUPFAM" id="SSF53187">
    <property type="entry name" value="Zn-dependent exopeptidases"/>
    <property type="match status" value="1"/>
</dbReference>
<protein>
    <submittedName>
        <fullName evidence="2">N-acetylmuramoyl-L-alanine amidase</fullName>
    </submittedName>
</protein>
<dbReference type="Proteomes" id="UP000481872">
    <property type="component" value="Unassembled WGS sequence"/>
</dbReference>
<accession>A0A6M0H7U8</accession>
<dbReference type="CDD" id="cd02696">
    <property type="entry name" value="MurNAc-LAA"/>
    <property type="match status" value="1"/>
</dbReference>
<proteinExistence type="predicted"/>
<reference evidence="2 3" key="1">
    <citation type="submission" date="2020-02" db="EMBL/GenBank/DDBJ databases">
        <title>Genome assembly of a novel Clostridium senegalense strain.</title>
        <authorList>
            <person name="Gupta T.B."/>
            <person name="Jauregui R."/>
            <person name="Maclean P."/>
            <person name="Nawarathana A."/>
            <person name="Brightwell G."/>
        </authorList>
    </citation>
    <scope>NUCLEOTIDE SEQUENCE [LARGE SCALE GENOMIC DNA]</scope>
    <source>
        <strain evidence="2 3">AGRFS4</strain>
    </source>
</reference>
<dbReference type="Gene3D" id="3.40.630.40">
    <property type="entry name" value="Zn-dependent exopeptidases"/>
    <property type="match status" value="1"/>
</dbReference>
<dbReference type="PANTHER" id="PTHR30404:SF8">
    <property type="entry name" value="AUTOLYSIN PH-RELATED"/>
    <property type="match status" value="1"/>
</dbReference>
<evidence type="ECO:0000259" key="1">
    <source>
        <dbReference type="SMART" id="SM00646"/>
    </source>
</evidence>
<dbReference type="GO" id="GO:0030288">
    <property type="term" value="C:outer membrane-bounded periplasmic space"/>
    <property type="evidence" value="ECO:0007669"/>
    <property type="project" value="TreeGrafter"/>
</dbReference>
<dbReference type="InterPro" id="IPR050695">
    <property type="entry name" value="N-acetylmuramoyl_amidase_3"/>
</dbReference>
<organism evidence="2 3">
    <name type="scientific">Clostridium senegalense</name>
    <dbReference type="NCBI Taxonomy" id="1465809"/>
    <lineage>
        <taxon>Bacteria</taxon>
        <taxon>Bacillati</taxon>
        <taxon>Bacillota</taxon>
        <taxon>Clostridia</taxon>
        <taxon>Eubacteriales</taxon>
        <taxon>Clostridiaceae</taxon>
        <taxon>Clostridium</taxon>
    </lineage>
</organism>
<dbReference type="RefSeq" id="WP_061995257.1">
    <property type="nucleotide sequence ID" value="NZ_JAAGPU010000029.1"/>
</dbReference>
<dbReference type="GO" id="GO:0009253">
    <property type="term" value="P:peptidoglycan catabolic process"/>
    <property type="evidence" value="ECO:0007669"/>
    <property type="project" value="InterPro"/>
</dbReference>
<dbReference type="AlphaFoldDB" id="A0A6M0H7U8"/>